<dbReference type="KEGG" id="dpp:DICPUDRAFT_80676"/>
<dbReference type="Proteomes" id="UP000001064">
    <property type="component" value="Unassembled WGS sequence"/>
</dbReference>
<dbReference type="AlphaFoldDB" id="F0ZR72"/>
<dbReference type="VEuPathDB" id="AmoebaDB:DICPUDRAFT_80676"/>
<organism evidence="8 9">
    <name type="scientific">Dictyostelium purpureum</name>
    <name type="common">Slime mold</name>
    <dbReference type="NCBI Taxonomy" id="5786"/>
    <lineage>
        <taxon>Eukaryota</taxon>
        <taxon>Amoebozoa</taxon>
        <taxon>Evosea</taxon>
        <taxon>Eumycetozoa</taxon>
        <taxon>Dictyostelia</taxon>
        <taxon>Dictyosteliales</taxon>
        <taxon>Dictyosteliaceae</taxon>
        <taxon>Dictyostelium</taxon>
    </lineage>
</organism>
<evidence type="ECO:0000256" key="3">
    <source>
        <dbReference type="ARBA" id="ARBA00022490"/>
    </source>
</evidence>
<evidence type="ECO:0000313" key="9">
    <source>
        <dbReference type="Proteomes" id="UP000001064"/>
    </source>
</evidence>
<comment type="subcellular location">
    <subcellularLocation>
        <location evidence="1">Cytoplasm</location>
        <location evidence="1">Cytoskeleton</location>
    </subcellularLocation>
</comment>
<evidence type="ECO:0000256" key="7">
    <source>
        <dbReference type="RuleBase" id="RU003909"/>
    </source>
</evidence>
<dbReference type="EMBL" id="GL871136">
    <property type="protein sequence ID" value="EGC33568.1"/>
    <property type="molecule type" value="Genomic_DNA"/>
</dbReference>
<dbReference type="Pfam" id="PF00235">
    <property type="entry name" value="Profilin"/>
    <property type="match status" value="1"/>
</dbReference>
<accession>F0ZR72</accession>
<protein>
    <recommendedName>
        <fullName evidence="7">Profilin</fullName>
    </recommendedName>
</protein>
<evidence type="ECO:0000256" key="6">
    <source>
        <dbReference type="ARBA" id="ARBA00025549"/>
    </source>
</evidence>
<dbReference type="InterPro" id="IPR036140">
    <property type="entry name" value="PFN_sf"/>
</dbReference>
<dbReference type="GO" id="GO:0003785">
    <property type="term" value="F:actin monomer binding"/>
    <property type="evidence" value="ECO:0000318"/>
    <property type="project" value="GO_Central"/>
</dbReference>
<comment type="similarity">
    <text evidence="2 7">Belongs to the profilin family.</text>
</comment>
<dbReference type="InParanoid" id="F0ZR72"/>
<evidence type="ECO:0000313" key="8">
    <source>
        <dbReference type="EMBL" id="EGC33568.1"/>
    </source>
</evidence>
<dbReference type="SMART" id="SM00392">
    <property type="entry name" value="PROF"/>
    <property type="match status" value="1"/>
</dbReference>
<dbReference type="PANTHER" id="PTHR11604:SF0">
    <property type="entry name" value="PROFILIN"/>
    <property type="match status" value="1"/>
</dbReference>
<dbReference type="Gene3D" id="3.30.450.30">
    <property type="entry name" value="Dynein light chain 2a, cytoplasmic"/>
    <property type="match status" value="1"/>
</dbReference>
<sequence>MLWEDFIEKELIGSGHITSCAIIESEYGDTLASSKNWDLKENERSNIIDFFDSPDDEKLRFTINEVKYHVTSTKENVILGLAAGTRIALCKRGEYIVIGFTDKNDKFEDIARVCKNAVNYLNENSKPE</sequence>
<dbReference type="GO" id="GO:0005938">
    <property type="term" value="C:cell cortex"/>
    <property type="evidence" value="ECO:0000318"/>
    <property type="project" value="GO_Central"/>
</dbReference>
<reference evidence="9" key="1">
    <citation type="journal article" date="2011" name="Genome Biol.">
        <title>Comparative genomics of the social amoebae Dictyostelium discoideum and Dictyostelium purpureum.</title>
        <authorList>
            <consortium name="US DOE Joint Genome Institute (JGI-PGF)"/>
            <person name="Sucgang R."/>
            <person name="Kuo A."/>
            <person name="Tian X."/>
            <person name="Salerno W."/>
            <person name="Parikh A."/>
            <person name="Feasley C.L."/>
            <person name="Dalin E."/>
            <person name="Tu H."/>
            <person name="Huang E."/>
            <person name="Barry K."/>
            <person name="Lindquist E."/>
            <person name="Shapiro H."/>
            <person name="Bruce D."/>
            <person name="Schmutz J."/>
            <person name="Salamov A."/>
            <person name="Fey P."/>
            <person name="Gaudet P."/>
            <person name="Anjard C."/>
            <person name="Babu M.M."/>
            <person name="Basu S."/>
            <person name="Bushmanova Y."/>
            <person name="van der Wel H."/>
            <person name="Katoh-Kurasawa M."/>
            <person name="Dinh C."/>
            <person name="Coutinho P.M."/>
            <person name="Saito T."/>
            <person name="Elias M."/>
            <person name="Schaap P."/>
            <person name="Kay R.R."/>
            <person name="Henrissat B."/>
            <person name="Eichinger L."/>
            <person name="Rivero F."/>
            <person name="Putnam N.H."/>
            <person name="West C.M."/>
            <person name="Loomis W.F."/>
            <person name="Chisholm R.L."/>
            <person name="Shaulsky G."/>
            <person name="Strassmann J.E."/>
            <person name="Queller D.C."/>
            <person name="Kuspa A."/>
            <person name="Grigoriev I.V."/>
        </authorList>
    </citation>
    <scope>NUCLEOTIDE SEQUENCE [LARGE SCALE GENOMIC DNA]</scope>
    <source>
        <strain evidence="9">QSDP1</strain>
    </source>
</reference>
<evidence type="ECO:0000256" key="5">
    <source>
        <dbReference type="ARBA" id="ARBA00023212"/>
    </source>
</evidence>
<proteinExistence type="inferred from homology"/>
<dbReference type="GO" id="GO:0005856">
    <property type="term" value="C:cytoskeleton"/>
    <property type="evidence" value="ECO:0007669"/>
    <property type="project" value="UniProtKB-SubCell"/>
</dbReference>
<dbReference type="RefSeq" id="XP_003289917.1">
    <property type="nucleotide sequence ID" value="XM_003289869.1"/>
</dbReference>
<dbReference type="InterPro" id="IPR005455">
    <property type="entry name" value="PFN_euk"/>
</dbReference>
<dbReference type="OrthoDB" id="421374at2759"/>
<name>F0ZR72_DICPU</name>
<dbReference type="PANTHER" id="PTHR11604">
    <property type="entry name" value="PROFILIN"/>
    <property type="match status" value="1"/>
</dbReference>
<comment type="function">
    <text evidence="6">Binds to actin and affects the structure of the cytoskeleton. At high concentrations, profilin prevents the polymerization of actin, whereas it enhances it at low concentrations. By binding to PIP2, it inhibits the formation of IP3 and DG.</text>
</comment>
<keyword evidence="9" id="KW-1185">Reference proteome</keyword>
<keyword evidence="3" id="KW-0963">Cytoplasm</keyword>
<dbReference type="InterPro" id="IPR048278">
    <property type="entry name" value="PFN"/>
</dbReference>
<dbReference type="GeneID" id="10504267"/>
<gene>
    <name evidence="8" type="ORF">DICPUDRAFT_80676</name>
</gene>
<evidence type="ECO:0000256" key="2">
    <source>
        <dbReference type="ARBA" id="ARBA00010058"/>
    </source>
</evidence>
<evidence type="ECO:0000256" key="1">
    <source>
        <dbReference type="ARBA" id="ARBA00004245"/>
    </source>
</evidence>
<keyword evidence="4 7" id="KW-0009">Actin-binding</keyword>
<keyword evidence="5" id="KW-0206">Cytoskeleton</keyword>
<dbReference type="FunFam" id="3.30.450.30:FF:000019">
    <property type="entry name" value="Profilin"/>
    <property type="match status" value="1"/>
</dbReference>
<dbReference type="SUPFAM" id="SSF55770">
    <property type="entry name" value="Profilin (actin-binding protein)"/>
    <property type="match status" value="1"/>
</dbReference>
<evidence type="ECO:0000256" key="4">
    <source>
        <dbReference type="ARBA" id="ARBA00023203"/>
    </source>
</evidence>